<dbReference type="Proteomes" id="UP000772618">
    <property type="component" value="Unassembled WGS sequence"/>
</dbReference>
<evidence type="ECO:0000313" key="12">
    <source>
        <dbReference type="Proteomes" id="UP000772618"/>
    </source>
</evidence>
<protein>
    <recommendedName>
        <fullName evidence="5">6-carboxy-5,6,7,8-tetrahydropterin synthase</fullName>
        <ecNumber evidence="4">4.1.2.50</ecNumber>
    </recommendedName>
    <alternativeName>
        <fullName evidence="9">Queuosine biosynthesis protein QueD</fullName>
    </alternativeName>
</protein>
<dbReference type="Pfam" id="PF01242">
    <property type="entry name" value="PTPS"/>
    <property type="match status" value="1"/>
</dbReference>
<evidence type="ECO:0000313" key="11">
    <source>
        <dbReference type="EMBL" id="MBT1706325.1"/>
    </source>
</evidence>
<organism evidence="11 12">
    <name type="scientific">Chryseosolibacter indicus</name>
    <dbReference type="NCBI Taxonomy" id="2782351"/>
    <lineage>
        <taxon>Bacteria</taxon>
        <taxon>Pseudomonadati</taxon>
        <taxon>Bacteroidota</taxon>
        <taxon>Cytophagia</taxon>
        <taxon>Cytophagales</taxon>
        <taxon>Chryseotaleaceae</taxon>
        <taxon>Chryseosolibacter</taxon>
    </lineage>
</organism>
<comment type="similarity">
    <text evidence="3">Belongs to the PTPS family. QueD subfamily.</text>
</comment>
<dbReference type="InterPro" id="IPR007115">
    <property type="entry name" value="6-PTP_synth/QueD"/>
</dbReference>
<dbReference type="PANTHER" id="PTHR12589:SF7">
    <property type="entry name" value="6-PYRUVOYL TETRAHYDROBIOPTERIN SYNTHASE"/>
    <property type="match status" value="1"/>
</dbReference>
<keyword evidence="6" id="KW-0479">Metal-binding</keyword>
<keyword evidence="7" id="KW-0862">Zinc</keyword>
<evidence type="ECO:0000256" key="6">
    <source>
        <dbReference type="ARBA" id="ARBA00022723"/>
    </source>
</evidence>
<evidence type="ECO:0000256" key="5">
    <source>
        <dbReference type="ARBA" id="ARBA00018141"/>
    </source>
</evidence>
<evidence type="ECO:0000256" key="2">
    <source>
        <dbReference type="ARBA" id="ARBA00005061"/>
    </source>
</evidence>
<gene>
    <name evidence="11" type="ORF">KK060_23810</name>
</gene>
<dbReference type="Gene3D" id="3.30.479.10">
    <property type="entry name" value="6-pyruvoyl tetrahydropterin synthase/QueD"/>
    <property type="match status" value="1"/>
</dbReference>
<dbReference type="InterPro" id="IPR038418">
    <property type="entry name" value="6-PTP_synth/QueD_sf"/>
</dbReference>
<name>A0ABS5VZN5_9BACT</name>
<reference evidence="11 12" key="1">
    <citation type="submission" date="2021-05" db="EMBL/GenBank/DDBJ databases">
        <title>A Polyphasic approach of four new species of the genus Ohtaekwangia: Ohtaekwangia histidinii sp. nov., Ohtaekwangia cretensis sp. nov., Ohtaekwangia indiensis sp. nov., Ohtaekwangia reichenbachii sp. nov. from diverse environment.</title>
        <authorList>
            <person name="Octaviana S."/>
        </authorList>
    </citation>
    <scope>NUCLEOTIDE SEQUENCE [LARGE SCALE GENOMIC DNA]</scope>
    <source>
        <strain evidence="11 12">PWU20</strain>
    </source>
</reference>
<proteinExistence type="inferred from homology"/>
<keyword evidence="12" id="KW-1185">Reference proteome</keyword>
<comment type="caution">
    <text evidence="11">The sequence shown here is derived from an EMBL/GenBank/DDBJ whole genome shotgun (WGS) entry which is preliminary data.</text>
</comment>
<comment type="cofactor">
    <cofactor evidence="1">
        <name>Zn(2+)</name>
        <dbReference type="ChEBI" id="CHEBI:29105"/>
    </cofactor>
</comment>
<feature type="non-terminal residue" evidence="11">
    <location>
        <position position="1"/>
    </location>
</feature>
<evidence type="ECO:0000256" key="4">
    <source>
        <dbReference type="ARBA" id="ARBA00012982"/>
    </source>
</evidence>
<accession>A0ABS5VZN5</accession>
<evidence type="ECO:0000256" key="1">
    <source>
        <dbReference type="ARBA" id="ARBA00001947"/>
    </source>
</evidence>
<evidence type="ECO:0000256" key="8">
    <source>
        <dbReference type="ARBA" id="ARBA00023239"/>
    </source>
</evidence>
<evidence type="ECO:0000256" key="3">
    <source>
        <dbReference type="ARBA" id="ARBA00008900"/>
    </source>
</evidence>
<dbReference type="EMBL" id="JAHESD010000099">
    <property type="protein sequence ID" value="MBT1706325.1"/>
    <property type="molecule type" value="Genomic_DNA"/>
</dbReference>
<comment type="catalytic activity">
    <reaction evidence="10">
        <text>7,8-dihydroneopterin 3'-triphosphate + H2O = 6-carboxy-5,6,7,8-tetrahydropterin + triphosphate + acetaldehyde + 2 H(+)</text>
        <dbReference type="Rhea" id="RHEA:27966"/>
        <dbReference type="ChEBI" id="CHEBI:15343"/>
        <dbReference type="ChEBI" id="CHEBI:15377"/>
        <dbReference type="ChEBI" id="CHEBI:15378"/>
        <dbReference type="ChEBI" id="CHEBI:18036"/>
        <dbReference type="ChEBI" id="CHEBI:58462"/>
        <dbReference type="ChEBI" id="CHEBI:61032"/>
        <dbReference type="EC" id="4.1.2.50"/>
    </reaction>
</comment>
<evidence type="ECO:0000256" key="10">
    <source>
        <dbReference type="ARBA" id="ARBA00048807"/>
    </source>
</evidence>
<dbReference type="PANTHER" id="PTHR12589">
    <property type="entry name" value="PYRUVOYL TETRAHYDROBIOPTERIN SYNTHASE"/>
    <property type="match status" value="1"/>
</dbReference>
<comment type="pathway">
    <text evidence="2">Purine metabolism; 7-cyano-7-deazaguanine biosynthesis.</text>
</comment>
<keyword evidence="8" id="KW-0456">Lyase</keyword>
<evidence type="ECO:0000256" key="9">
    <source>
        <dbReference type="ARBA" id="ARBA00031449"/>
    </source>
</evidence>
<sequence>IVTVKGKPDPQTGFVVDLKKLSTMIRVQVVDKLDHKNLNVDVDFMRDKLASCENLAIEIWKILEQHLPTVTSYGKLHCVKLYETPRNYVEYFGEE</sequence>
<dbReference type="EC" id="4.1.2.50" evidence="4"/>
<dbReference type="SUPFAM" id="SSF55620">
    <property type="entry name" value="Tetrahydrobiopterin biosynthesis enzymes-like"/>
    <property type="match status" value="1"/>
</dbReference>
<evidence type="ECO:0000256" key="7">
    <source>
        <dbReference type="ARBA" id="ARBA00022833"/>
    </source>
</evidence>